<evidence type="ECO:0000313" key="3">
    <source>
        <dbReference type="Proteomes" id="UP000000763"/>
    </source>
</evidence>
<gene>
    <name evidence="2" type="primary">OSJNBa0011D16.42</name>
</gene>
<sequence length="57" mass="6315">MTWPVSVPTSSSYYSAPLVSDVWDSAAAEDVRQEEDHERQREPRGRVTPARKAAAAV</sequence>
<protein>
    <submittedName>
        <fullName evidence="2">Uncharacterized protein</fullName>
    </submittedName>
</protein>
<dbReference type="EMBL" id="AP005892">
    <property type="protein sequence ID" value="BAD23705.1"/>
    <property type="molecule type" value="Genomic_DNA"/>
</dbReference>
<evidence type="ECO:0000313" key="2">
    <source>
        <dbReference type="EMBL" id="BAD23705.1"/>
    </source>
</evidence>
<reference evidence="3" key="2">
    <citation type="journal article" date="2008" name="Nucleic Acids Res.">
        <title>The rice annotation project database (RAP-DB): 2008 update.</title>
        <authorList>
            <consortium name="The rice annotation project (RAP)"/>
        </authorList>
    </citation>
    <scope>GENOME REANNOTATION</scope>
    <source>
        <strain evidence="3">cv. Nipponbare</strain>
    </source>
</reference>
<feature type="compositionally biased region" description="Basic and acidic residues" evidence="1">
    <location>
        <begin position="29"/>
        <end position="45"/>
    </location>
</feature>
<reference evidence="3" key="1">
    <citation type="journal article" date="2005" name="Nature">
        <title>The map-based sequence of the rice genome.</title>
        <authorList>
            <consortium name="International rice genome sequencing project (IRGSP)"/>
            <person name="Matsumoto T."/>
            <person name="Wu J."/>
            <person name="Kanamori H."/>
            <person name="Katayose Y."/>
            <person name="Fujisawa M."/>
            <person name="Namiki N."/>
            <person name="Mizuno H."/>
            <person name="Yamamoto K."/>
            <person name="Antonio B.A."/>
            <person name="Baba T."/>
            <person name="Sakata K."/>
            <person name="Nagamura Y."/>
            <person name="Aoki H."/>
            <person name="Arikawa K."/>
            <person name="Arita K."/>
            <person name="Bito T."/>
            <person name="Chiden Y."/>
            <person name="Fujitsuka N."/>
            <person name="Fukunaka R."/>
            <person name="Hamada M."/>
            <person name="Harada C."/>
            <person name="Hayashi A."/>
            <person name="Hijishita S."/>
            <person name="Honda M."/>
            <person name="Hosokawa S."/>
            <person name="Ichikawa Y."/>
            <person name="Idonuma A."/>
            <person name="Iijima M."/>
            <person name="Ikeda M."/>
            <person name="Ikeno M."/>
            <person name="Ito K."/>
            <person name="Ito S."/>
            <person name="Ito T."/>
            <person name="Ito Y."/>
            <person name="Ito Y."/>
            <person name="Iwabuchi A."/>
            <person name="Kamiya K."/>
            <person name="Karasawa W."/>
            <person name="Kurita K."/>
            <person name="Katagiri S."/>
            <person name="Kikuta A."/>
            <person name="Kobayashi H."/>
            <person name="Kobayashi N."/>
            <person name="Machita K."/>
            <person name="Maehara T."/>
            <person name="Masukawa M."/>
            <person name="Mizubayashi T."/>
            <person name="Mukai Y."/>
            <person name="Nagasaki H."/>
            <person name="Nagata Y."/>
            <person name="Naito S."/>
            <person name="Nakashima M."/>
            <person name="Nakama Y."/>
            <person name="Nakamichi Y."/>
            <person name="Nakamura M."/>
            <person name="Meguro A."/>
            <person name="Negishi M."/>
            <person name="Ohta I."/>
            <person name="Ohta T."/>
            <person name="Okamoto M."/>
            <person name="Ono N."/>
            <person name="Saji S."/>
            <person name="Sakaguchi M."/>
            <person name="Sakai K."/>
            <person name="Shibata M."/>
            <person name="Shimokawa T."/>
            <person name="Song J."/>
            <person name="Takazaki Y."/>
            <person name="Terasawa K."/>
            <person name="Tsugane M."/>
            <person name="Tsuji K."/>
            <person name="Ueda S."/>
            <person name="Waki K."/>
            <person name="Yamagata H."/>
            <person name="Yamamoto M."/>
            <person name="Yamamoto S."/>
            <person name="Yamane H."/>
            <person name="Yoshiki S."/>
            <person name="Yoshihara R."/>
            <person name="Yukawa K."/>
            <person name="Zhong H."/>
            <person name="Yano M."/>
            <person name="Yuan Q."/>
            <person name="Ouyang S."/>
            <person name="Liu J."/>
            <person name="Jones K.M."/>
            <person name="Gansberger K."/>
            <person name="Moffat K."/>
            <person name="Hill J."/>
            <person name="Bera J."/>
            <person name="Fadrosh D."/>
            <person name="Jin S."/>
            <person name="Johri S."/>
            <person name="Kim M."/>
            <person name="Overton L."/>
            <person name="Reardon M."/>
            <person name="Tsitrin T."/>
            <person name="Vuong H."/>
            <person name="Weaver B."/>
            <person name="Ciecko A."/>
            <person name="Tallon L."/>
            <person name="Jackson J."/>
            <person name="Pai G."/>
            <person name="Aken S.V."/>
            <person name="Utterback T."/>
            <person name="Reidmuller S."/>
            <person name="Feldblyum T."/>
            <person name="Hsiao J."/>
            <person name="Zismann V."/>
            <person name="Iobst S."/>
            <person name="de Vazeille A.R."/>
            <person name="Buell C.R."/>
            <person name="Ying K."/>
            <person name="Li Y."/>
            <person name="Lu T."/>
            <person name="Huang Y."/>
            <person name="Zhao Q."/>
            <person name="Feng Q."/>
            <person name="Zhang L."/>
            <person name="Zhu J."/>
            <person name="Weng Q."/>
            <person name="Mu J."/>
            <person name="Lu Y."/>
            <person name="Fan D."/>
            <person name="Liu Y."/>
            <person name="Guan J."/>
            <person name="Zhang Y."/>
            <person name="Yu S."/>
            <person name="Liu X."/>
            <person name="Zhang Y."/>
            <person name="Hong G."/>
            <person name="Han B."/>
            <person name="Choisne N."/>
            <person name="Demange N."/>
            <person name="Orjeda G."/>
            <person name="Samain S."/>
            <person name="Cattolico L."/>
            <person name="Pelletier E."/>
            <person name="Couloux A."/>
            <person name="Segurens B."/>
            <person name="Wincker P."/>
            <person name="D'Hont A."/>
            <person name="Scarpelli C."/>
            <person name="Weissenbach J."/>
            <person name="Salanoubat M."/>
            <person name="Quetier F."/>
            <person name="Yu Y."/>
            <person name="Kim H.R."/>
            <person name="Rambo T."/>
            <person name="Currie J."/>
            <person name="Collura K."/>
            <person name="Luo M."/>
            <person name="Yang T."/>
            <person name="Ammiraju J.S.S."/>
            <person name="Engler F."/>
            <person name="Soderlund C."/>
            <person name="Wing R.A."/>
            <person name="Palmer L.E."/>
            <person name="de la Bastide M."/>
            <person name="Spiegel L."/>
            <person name="Nascimento L."/>
            <person name="Zutavern T."/>
            <person name="O'Shaughnessy A."/>
            <person name="Dike S."/>
            <person name="Dedhia N."/>
            <person name="Preston R."/>
            <person name="Balija V."/>
            <person name="McCombie W.R."/>
            <person name="Chow T."/>
            <person name="Chen H."/>
            <person name="Chung M."/>
            <person name="Chen C."/>
            <person name="Shaw J."/>
            <person name="Wu H."/>
            <person name="Hsiao K."/>
            <person name="Chao Y."/>
            <person name="Chu M."/>
            <person name="Cheng C."/>
            <person name="Hour A."/>
            <person name="Lee P."/>
            <person name="Lin S."/>
            <person name="Lin Y."/>
            <person name="Liou J."/>
            <person name="Liu S."/>
            <person name="Hsing Y."/>
            <person name="Raghuvanshi S."/>
            <person name="Mohanty A."/>
            <person name="Bharti A.K."/>
            <person name="Gaur A."/>
            <person name="Gupta V."/>
            <person name="Kumar D."/>
            <person name="Ravi V."/>
            <person name="Vij S."/>
            <person name="Kapur A."/>
            <person name="Khurana P."/>
            <person name="Khurana P."/>
            <person name="Khurana J.P."/>
            <person name="Tyagi A.K."/>
            <person name="Gaikwad K."/>
            <person name="Singh A."/>
            <person name="Dalal V."/>
            <person name="Srivastava S."/>
            <person name="Dixit A."/>
            <person name="Pal A.K."/>
            <person name="Ghazi I.A."/>
            <person name="Yadav M."/>
            <person name="Pandit A."/>
            <person name="Bhargava A."/>
            <person name="Sureshbabu K."/>
            <person name="Batra K."/>
            <person name="Sharma T.R."/>
            <person name="Mohapatra T."/>
            <person name="Singh N.K."/>
            <person name="Messing J."/>
            <person name="Nelson A.B."/>
            <person name="Fuks G."/>
            <person name="Kavchok S."/>
            <person name="Keizer G."/>
            <person name="Linton E."/>
            <person name="Llaca V."/>
            <person name="Song R."/>
            <person name="Tanyolac B."/>
            <person name="Young S."/>
            <person name="Ho-Il K."/>
            <person name="Hahn J.H."/>
            <person name="Sangsakoo G."/>
            <person name="Vanavichit A."/>
            <person name="de Mattos Luiz.A.T."/>
            <person name="Zimmer P.D."/>
            <person name="Malone G."/>
            <person name="Dellagostin O."/>
            <person name="de Oliveira A.C."/>
            <person name="Bevan M."/>
            <person name="Bancroft I."/>
            <person name="Minx P."/>
            <person name="Cordum H."/>
            <person name="Wilson R."/>
            <person name="Cheng Z."/>
            <person name="Jin W."/>
            <person name="Jiang J."/>
            <person name="Leong S.A."/>
            <person name="Iwama H."/>
            <person name="Gojobori T."/>
            <person name="Itoh T."/>
            <person name="Niimura Y."/>
            <person name="Fujii Y."/>
            <person name="Habara T."/>
            <person name="Sakai H."/>
            <person name="Sato Y."/>
            <person name="Wilson G."/>
            <person name="Kumar K."/>
            <person name="McCouch S."/>
            <person name="Juretic N."/>
            <person name="Hoen D."/>
            <person name="Wright S."/>
            <person name="Bruskiewich R."/>
            <person name="Bureau T."/>
            <person name="Miyao A."/>
            <person name="Hirochika H."/>
            <person name="Nishikawa T."/>
            <person name="Kadowaki K."/>
            <person name="Sugiura M."/>
            <person name="Burr B."/>
            <person name="Sasaki T."/>
        </authorList>
    </citation>
    <scope>NUCLEOTIDE SEQUENCE [LARGE SCALE GENOMIC DNA]</scope>
    <source>
        <strain evidence="3">cv. Nipponbare</strain>
    </source>
</reference>
<dbReference type="Proteomes" id="UP000000763">
    <property type="component" value="Chromosome 9"/>
</dbReference>
<feature type="region of interest" description="Disordered" evidence="1">
    <location>
        <begin position="27"/>
        <end position="57"/>
    </location>
</feature>
<proteinExistence type="predicted"/>
<evidence type="ECO:0000256" key="1">
    <source>
        <dbReference type="SAM" id="MobiDB-lite"/>
    </source>
</evidence>
<organism evidence="2 3">
    <name type="scientific">Oryza sativa subsp. japonica</name>
    <name type="common">Rice</name>
    <dbReference type="NCBI Taxonomy" id="39947"/>
    <lineage>
        <taxon>Eukaryota</taxon>
        <taxon>Viridiplantae</taxon>
        <taxon>Streptophyta</taxon>
        <taxon>Embryophyta</taxon>
        <taxon>Tracheophyta</taxon>
        <taxon>Spermatophyta</taxon>
        <taxon>Magnoliopsida</taxon>
        <taxon>Liliopsida</taxon>
        <taxon>Poales</taxon>
        <taxon>Poaceae</taxon>
        <taxon>BOP clade</taxon>
        <taxon>Oryzoideae</taxon>
        <taxon>Oryzeae</taxon>
        <taxon>Oryzinae</taxon>
        <taxon>Oryza</taxon>
        <taxon>Oryza sativa</taxon>
    </lineage>
</organism>
<dbReference type="AlphaFoldDB" id="Q6K2B1"/>
<name>Q6K2B1_ORYSJ</name>
<accession>Q6K2B1</accession>